<comment type="caution">
    <text evidence="4">The sequence shown here is derived from an EMBL/GenBank/DDBJ whole genome shotgun (WGS) entry which is preliminary data.</text>
</comment>
<feature type="domain" description="DUF1468" evidence="3">
    <location>
        <begin position="8"/>
        <end position="149"/>
    </location>
</feature>
<feature type="chain" id="PRO_5020406218" evidence="2">
    <location>
        <begin position="23"/>
        <end position="155"/>
    </location>
</feature>
<feature type="transmembrane region" description="Helical" evidence="1">
    <location>
        <begin position="80"/>
        <end position="96"/>
    </location>
</feature>
<reference evidence="4 5" key="1">
    <citation type="submission" date="2019-03" db="EMBL/GenBank/DDBJ databases">
        <title>Genomic Encyclopedia of Type Strains, Phase IV (KMG-IV): sequencing the most valuable type-strain genomes for metagenomic binning, comparative biology and taxonomic classification.</title>
        <authorList>
            <person name="Goeker M."/>
        </authorList>
    </citation>
    <scope>NUCLEOTIDE SEQUENCE [LARGE SCALE GENOMIC DNA]</scope>
    <source>
        <strain evidence="4 5">DSM 25964</strain>
    </source>
</reference>
<proteinExistence type="predicted"/>
<dbReference type="OrthoDB" id="7375734at2"/>
<organism evidence="4 5">
    <name type="scientific">Aminivibrio pyruvatiphilus</name>
    <dbReference type="NCBI Taxonomy" id="1005740"/>
    <lineage>
        <taxon>Bacteria</taxon>
        <taxon>Thermotogati</taxon>
        <taxon>Synergistota</taxon>
        <taxon>Synergistia</taxon>
        <taxon>Synergistales</taxon>
        <taxon>Aminobacteriaceae</taxon>
        <taxon>Aminivibrio</taxon>
    </lineage>
</organism>
<feature type="transmembrane region" description="Helical" evidence="1">
    <location>
        <begin position="38"/>
        <end position="59"/>
    </location>
</feature>
<keyword evidence="1" id="KW-0812">Transmembrane</keyword>
<feature type="transmembrane region" description="Helical" evidence="1">
    <location>
        <begin position="126"/>
        <end position="145"/>
    </location>
</feature>
<sequence>MKKANYCIAAAFLLLGAFVLYSAANFQQTLIQDDYVGAAFFPELLAWMTMGLALFLGWLTFRGRFDDDGRTLSDLFPRQILIALAGLAVITVYVLFLDYLGFILATAALNFALLLLFGVRSPLSLAVFPAAISIAVYGVFYKLLVVPLPEGLFYF</sequence>
<evidence type="ECO:0000313" key="4">
    <source>
        <dbReference type="EMBL" id="TDY63206.1"/>
    </source>
</evidence>
<feature type="signal peptide" evidence="2">
    <location>
        <begin position="1"/>
        <end position="22"/>
    </location>
</feature>
<dbReference type="Pfam" id="PF07331">
    <property type="entry name" value="TctB"/>
    <property type="match status" value="1"/>
</dbReference>
<gene>
    <name evidence="4" type="ORF">C8D99_102187</name>
</gene>
<feature type="transmembrane region" description="Helical" evidence="1">
    <location>
        <begin position="102"/>
        <end position="119"/>
    </location>
</feature>
<evidence type="ECO:0000256" key="2">
    <source>
        <dbReference type="SAM" id="SignalP"/>
    </source>
</evidence>
<accession>A0A4R8MGU7</accession>
<keyword evidence="1" id="KW-0472">Membrane</keyword>
<dbReference type="RefSeq" id="WP_133956146.1">
    <property type="nucleotide sequence ID" value="NZ_SORI01000002.1"/>
</dbReference>
<keyword evidence="1" id="KW-1133">Transmembrane helix</keyword>
<dbReference type="EMBL" id="SORI01000002">
    <property type="protein sequence ID" value="TDY63206.1"/>
    <property type="molecule type" value="Genomic_DNA"/>
</dbReference>
<evidence type="ECO:0000259" key="3">
    <source>
        <dbReference type="Pfam" id="PF07331"/>
    </source>
</evidence>
<evidence type="ECO:0000313" key="5">
    <source>
        <dbReference type="Proteomes" id="UP000295066"/>
    </source>
</evidence>
<keyword evidence="5" id="KW-1185">Reference proteome</keyword>
<dbReference type="InterPro" id="IPR009936">
    <property type="entry name" value="DUF1468"/>
</dbReference>
<protein>
    <submittedName>
        <fullName evidence="4">Tripartite tricarboxylate transporter TctB family protein</fullName>
    </submittedName>
</protein>
<keyword evidence="2" id="KW-0732">Signal</keyword>
<dbReference type="Proteomes" id="UP000295066">
    <property type="component" value="Unassembled WGS sequence"/>
</dbReference>
<dbReference type="AlphaFoldDB" id="A0A4R8MGU7"/>
<evidence type="ECO:0000256" key="1">
    <source>
        <dbReference type="SAM" id="Phobius"/>
    </source>
</evidence>
<name>A0A4R8MGU7_9BACT</name>